<evidence type="ECO:0000256" key="3">
    <source>
        <dbReference type="ARBA" id="ARBA00023004"/>
    </source>
</evidence>
<dbReference type="InterPro" id="IPR002401">
    <property type="entry name" value="Cyt_P450_E_grp-I"/>
</dbReference>
<evidence type="ECO:0000256" key="2">
    <source>
        <dbReference type="ARBA" id="ARBA00022723"/>
    </source>
</evidence>
<dbReference type="Gene3D" id="1.10.630.10">
    <property type="entry name" value="Cytochrome P450"/>
    <property type="match status" value="1"/>
</dbReference>
<reference evidence="5 6" key="1">
    <citation type="submission" date="2024-08" db="EMBL/GenBank/DDBJ databases">
        <authorList>
            <person name="Cucini C."/>
            <person name="Frati F."/>
        </authorList>
    </citation>
    <scope>NUCLEOTIDE SEQUENCE [LARGE SCALE GENOMIC DNA]</scope>
</reference>
<dbReference type="PRINTS" id="PR00463">
    <property type="entry name" value="EP450I"/>
</dbReference>
<evidence type="ECO:0000256" key="4">
    <source>
        <dbReference type="ARBA" id="ARBA00023033"/>
    </source>
</evidence>
<evidence type="ECO:0000256" key="1">
    <source>
        <dbReference type="ARBA" id="ARBA00010617"/>
    </source>
</evidence>
<keyword evidence="2" id="KW-0479">Metal-binding</keyword>
<keyword evidence="3" id="KW-0408">Iron</keyword>
<protein>
    <recommendedName>
        <fullName evidence="7">Methyl farnesoate epoxidase</fullName>
    </recommendedName>
</protein>
<proteinExistence type="inferred from homology"/>
<keyword evidence="4" id="KW-0560">Oxidoreductase</keyword>
<dbReference type="PANTHER" id="PTHR24300:SF397">
    <property type="entry name" value="CYTOCHROME P450 2U1"/>
    <property type="match status" value="1"/>
</dbReference>
<name>A0ABP1R9Y0_9HEXA</name>
<dbReference type="Proteomes" id="UP001642540">
    <property type="component" value="Unassembled WGS sequence"/>
</dbReference>
<keyword evidence="4" id="KW-0503">Monooxygenase</keyword>
<sequence length="472" mass="53722">MPKGPSGLPILGNILQIVKDPHLKLSKWANQYGPLYTIRLGTRNALVTSDAKSMKELFGHPASTKKFQTDTFLLLSKGRYGVMNAEGEAWVEQRQFFIRSLIEFGFGSGKTSLEPMILDEAQQLIEWIEAESKNSSSVCLNDILIIAPNNVLWTLVNGKRNRLNDNSISLLTHNVINGMQQSIRRGFGFLPWIKYIAPELSGYNSYHKACNDLHSFISERFEEHKSQFTPGAPKDIIDAYIQEQLNKANDPSSSFYGFEGERHSITTVVELFIASSETTSNTILWLLLYVCHNKRVQRKLHDEIESVVGTCREPSLLDKPRMPFTDAVIQETFRISSIAAMGIIHELSESIEFQGYTLPKGLLLLPNIYHVHHDEKTWGDHKNFRPERFLNPEETEVNKSLTENLVPFQAGKRQCVGETLARDVIFLFIVKLFQTFEVLPDPDNPEPNYEPDVGLGLVCKPYKVRMQRKTHN</sequence>
<keyword evidence="6" id="KW-1185">Reference proteome</keyword>
<comment type="similarity">
    <text evidence="1">Belongs to the cytochrome P450 family.</text>
</comment>
<dbReference type="EMBL" id="CAXLJM020000068">
    <property type="protein sequence ID" value="CAL8123396.1"/>
    <property type="molecule type" value="Genomic_DNA"/>
</dbReference>
<accession>A0ABP1R9Y0</accession>
<evidence type="ECO:0000313" key="5">
    <source>
        <dbReference type="EMBL" id="CAL8123396.1"/>
    </source>
</evidence>
<dbReference type="Pfam" id="PF00067">
    <property type="entry name" value="p450"/>
    <property type="match status" value="1"/>
</dbReference>
<gene>
    <name evidence="5" type="ORF">ODALV1_LOCUS20188</name>
</gene>
<dbReference type="InterPro" id="IPR036396">
    <property type="entry name" value="Cyt_P450_sf"/>
</dbReference>
<evidence type="ECO:0000313" key="6">
    <source>
        <dbReference type="Proteomes" id="UP001642540"/>
    </source>
</evidence>
<organism evidence="5 6">
    <name type="scientific">Orchesella dallaii</name>
    <dbReference type="NCBI Taxonomy" id="48710"/>
    <lineage>
        <taxon>Eukaryota</taxon>
        <taxon>Metazoa</taxon>
        <taxon>Ecdysozoa</taxon>
        <taxon>Arthropoda</taxon>
        <taxon>Hexapoda</taxon>
        <taxon>Collembola</taxon>
        <taxon>Entomobryomorpha</taxon>
        <taxon>Entomobryoidea</taxon>
        <taxon>Orchesellidae</taxon>
        <taxon>Orchesellinae</taxon>
        <taxon>Orchesella</taxon>
    </lineage>
</organism>
<dbReference type="PRINTS" id="PR00385">
    <property type="entry name" value="P450"/>
</dbReference>
<dbReference type="InterPro" id="IPR050182">
    <property type="entry name" value="Cytochrome_P450_fam2"/>
</dbReference>
<dbReference type="SUPFAM" id="SSF48264">
    <property type="entry name" value="Cytochrome P450"/>
    <property type="match status" value="1"/>
</dbReference>
<evidence type="ECO:0008006" key="7">
    <source>
        <dbReference type="Google" id="ProtNLM"/>
    </source>
</evidence>
<dbReference type="PANTHER" id="PTHR24300">
    <property type="entry name" value="CYTOCHROME P450 508A4-RELATED"/>
    <property type="match status" value="1"/>
</dbReference>
<dbReference type="InterPro" id="IPR001128">
    <property type="entry name" value="Cyt_P450"/>
</dbReference>
<comment type="caution">
    <text evidence="5">The sequence shown here is derived from an EMBL/GenBank/DDBJ whole genome shotgun (WGS) entry which is preliminary data.</text>
</comment>